<dbReference type="CDD" id="cd04886">
    <property type="entry name" value="ACT_ThrD-II-like"/>
    <property type="match status" value="1"/>
</dbReference>
<evidence type="ECO:0000259" key="7">
    <source>
        <dbReference type="PROSITE" id="PS51671"/>
    </source>
</evidence>
<dbReference type="InterPro" id="IPR002912">
    <property type="entry name" value="ACT_dom"/>
</dbReference>
<dbReference type="NCBIfam" id="NF005600">
    <property type="entry name" value="PRK07334.1"/>
    <property type="match status" value="1"/>
</dbReference>
<dbReference type="Pfam" id="PF01842">
    <property type="entry name" value="ACT"/>
    <property type="match status" value="1"/>
</dbReference>
<dbReference type="NCBIfam" id="TIGR01127">
    <property type="entry name" value="ilvA_1Cterm"/>
    <property type="match status" value="1"/>
</dbReference>
<evidence type="ECO:0000313" key="8">
    <source>
        <dbReference type="EMBL" id="KCB26449.1"/>
    </source>
</evidence>
<evidence type="ECO:0000256" key="4">
    <source>
        <dbReference type="ARBA" id="ARBA00023239"/>
    </source>
</evidence>
<gene>
    <name evidence="8" type="primary">ilvA_1</name>
    <name evidence="8" type="ORF">L544_2917</name>
</gene>
<proteinExistence type="inferred from homology"/>
<protein>
    <submittedName>
        <fullName evidence="8">Threonine ammonia-lyase</fullName>
        <ecNumber evidence="8">4.3.1.19</ecNumber>
    </submittedName>
</protein>
<dbReference type="InterPro" id="IPR050147">
    <property type="entry name" value="Ser/Thr_Dehydratase"/>
</dbReference>
<keyword evidence="4 8" id="KW-0456">Lyase</keyword>
<keyword evidence="9" id="KW-1185">Reference proteome</keyword>
<comment type="cofactor">
    <cofactor evidence="1">
        <name>pyridoxal 5'-phosphate</name>
        <dbReference type="ChEBI" id="CHEBI:597326"/>
    </cofactor>
</comment>
<dbReference type="CDD" id="cd01562">
    <property type="entry name" value="Thr-dehyd"/>
    <property type="match status" value="1"/>
</dbReference>
<dbReference type="InterPro" id="IPR044561">
    <property type="entry name" value="ACT_ThrD-II-like"/>
</dbReference>
<comment type="similarity">
    <text evidence="2">Belongs to the serine/threonine dehydratase family.</text>
</comment>
<dbReference type="GO" id="GO:0004794">
    <property type="term" value="F:threonine deaminase activity"/>
    <property type="evidence" value="ECO:0007669"/>
    <property type="project" value="UniProtKB-EC"/>
</dbReference>
<dbReference type="SUPFAM" id="SSF53686">
    <property type="entry name" value="Tryptophan synthase beta subunit-like PLP-dependent enzymes"/>
    <property type="match status" value="1"/>
</dbReference>
<dbReference type="Proteomes" id="UP000025748">
    <property type="component" value="Unassembled WGS sequence"/>
</dbReference>
<sequence length="439" mass="47092">MSLTAGANYRYSDPPGSMPPWRRPSRNSLDTRNPMIDFAAIQAARDNLRGQVQKTPFTLSRTLSDILGAEVWLKFENLQFTASFKERGALNRMLTLSPEERAKGVIAVSAGNHAQGVAYHAQRMQVPAVIVMPRFTPTVKVANTKRFGAEVVLAGDTFDDAKAHGFELAQARGLTMIHPYDDEAVIAGQGTIGIEMLEDQPDLDAIVIAIGGGGLISGVATAAKAIKPGIEIIGVQTERFPSMYAAVRGVSMDSGHYTIAEGIAVKSPGTLTQEIVSRLVDRIELVGEADIEHAIVVLLEIEKTVVEGAGAAGLAALLLDKARGADHFKGKRVGLVLTGGNIDPLMLGELIERGMVRAGRLARIRVDLRDLPGALAQATRLIADAHANITEVHHQRAFTALPVRNVEVDFVLQTRGPEHIEEVIGILNDAGFAASNHDH</sequence>
<accession>A0ABR4R6V1</accession>
<evidence type="ECO:0000256" key="6">
    <source>
        <dbReference type="SAM" id="MobiDB-lite"/>
    </source>
</evidence>
<organism evidence="8 9">
    <name type="scientific">Bordetella hinzii OH87 BAL007II</name>
    <dbReference type="NCBI Taxonomy" id="1331262"/>
    <lineage>
        <taxon>Bacteria</taxon>
        <taxon>Pseudomonadati</taxon>
        <taxon>Pseudomonadota</taxon>
        <taxon>Betaproteobacteria</taxon>
        <taxon>Burkholderiales</taxon>
        <taxon>Alcaligenaceae</taxon>
        <taxon>Bordetella</taxon>
    </lineage>
</organism>
<evidence type="ECO:0000256" key="2">
    <source>
        <dbReference type="ARBA" id="ARBA00010869"/>
    </source>
</evidence>
<evidence type="ECO:0000256" key="3">
    <source>
        <dbReference type="ARBA" id="ARBA00022898"/>
    </source>
</evidence>
<dbReference type="Pfam" id="PF00291">
    <property type="entry name" value="PALP"/>
    <property type="match status" value="1"/>
</dbReference>
<dbReference type="PANTHER" id="PTHR48078">
    <property type="entry name" value="THREONINE DEHYDRATASE, MITOCHONDRIAL-RELATED"/>
    <property type="match status" value="1"/>
</dbReference>
<dbReference type="PANTHER" id="PTHR48078:SF6">
    <property type="entry name" value="L-THREONINE DEHYDRATASE CATABOLIC TDCB"/>
    <property type="match status" value="1"/>
</dbReference>
<reference evidence="8 9" key="1">
    <citation type="submission" date="2014-03" db="EMBL/GenBank/DDBJ databases">
        <title>Genome sequence of Bordetella hinzii.</title>
        <authorList>
            <person name="Register K."/>
            <person name="Harvill E."/>
            <person name="Goodfield L.L."/>
            <person name="Ivanov Y.V."/>
            <person name="Meyer J.A."/>
            <person name="Muse S.J."/>
            <person name="Jacobs N."/>
            <person name="Bendor L."/>
            <person name="Smallridge W.E."/>
            <person name="Brinkac L.M."/>
            <person name="Sanka R."/>
            <person name="Kim M."/>
            <person name="Losada L."/>
        </authorList>
    </citation>
    <scope>NUCLEOTIDE SEQUENCE [LARGE SCALE GENOMIC DNA]</scope>
    <source>
        <strain evidence="8 9">OH87 BAL007II</strain>
    </source>
</reference>
<feature type="domain" description="ACT" evidence="7">
    <location>
        <begin position="363"/>
        <end position="439"/>
    </location>
</feature>
<name>A0ABR4R6V1_9BORD</name>
<feature type="region of interest" description="Disordered" evidence="6">
    <location>
        <begin position="1"/>
        <end position="29"/>
    </location>
</feature>
<comment type="caution">
    <text evidence="8">The sequence shown here is derived from an EMBL/GenBank/DDBJ whole genome shotgun (WGS) entry which is preliminary data.</text>
</comment>
<evidence type="ECO:0000313" key="9">
    <source>
        <dbReference type="Proteomes" id="UP000025748"/>
    </source>
</evidence>
<dbReference type="PROSITE" id="PS51671">
    <property type="entry name" value="ACT"/>
    <property type="match status" value="1"/>
</dbReference>
<dbReference type="EC" id="4.3.1.19" evidence="8"/>
<dbReference type="InterPro" id="IPR001926">
    <property type="entry name" value="TrpB-like_PALP"/>
</dbReference>
<evidence type="ECO:0000256" key="1">
    <source>
        <dbReference type="ARBA" id="ARBA00001933"/>
    </source>
</evidence>
<dbReference type="EMBL" id="JHEM01000001">
    <property type="protein sequence ID" value="KCB26449.1"/>
    <property type="molecule type" value="Genomic_DNA"/>
</dbReference>
<evidence type="ECO:0000256" key="5">
    <source>
        <dbReference type="ARBA" id="ARBA00049406"/>
    </source>
</evidence>
<dbReference type="InterPro" id="IPR036052">
    <property type="entry name" value="TrpB-like_PALP_sf"/>
</dbReference>
<dbReference type="InterPro" id="IPR005789">
    <property type="entry name" value="Thr_deHydtase_catblc"/>
</dbReference>
<keyword evidence="3" id="KW-0663">Pyridoxal phosphate</keyword>
<dbReference type="Gene3D" id="3.40.50.1100">
    <property type="match status" value="2"/>
</dbReference>
<comment type="catalytic activity">
    <reaction evidence="5">
        <text>L-serine = pyruvate + NH4(+)</text>
        <dbReference type="Rhea" id="RHEA:19169"/>
        <dbReference type="ChEBI" id="CHEBI:15361"/>
        <dbReference type="ChEBI" id="CHEBI:28938"/>
        <dbReference type="ChEBI" id="CHEBI:33384"/>
        <dbReference type="EC" id="4.3.1.17"/>
    </reaction>
</comment>